<evidence type="ECO:0000313" key="1">
    <source>
        <dbReference type="EMBL" id="KAB0362053.1"/>
    </source>
</evidence>
<proteinExistence type="predicted"/>
<comment type="caution">
    <text evidence="1">The sequence shown here is derived from an EMBL/GenBank/DDBJ whole genome shotgun (WGS) entry which is preliminary data.</text>
</comment>
<dbReference type="EMBL" id="VCEA01000001">
    <property type="protein sequence ID" value="KAB0362053.1"/>
    <property type="molecule type" value="Genomic_DNA"/>
</dbReference>
<reference evidence="1 2" key="1">
    <citation type="submission" date="2019-06" db="EMBL/GenBank/DDBJ databases">
        <title>Discovery of a novel chromosome fission-fusion reversal in muntjac.</title>
        <authorList>
            <person name="Mudd A.B."/>
            <person name="Bredeson J.V."/>
            <person name="Baum R."/>
            <person name="Hockemeyer D."/>
            <person name="Rokhsar D.S."/>
        </authorList>
    </citation>
    <scope>NUCLEOTIDE SEQUENCE [LARGE SCALE GENOMIC DNA]</scope>
    <source>
        <strain evidence="1">UTSW_UCB_Mm</strain>
        <tissue evidence="1">Fibroblast cell line</tissue>
    </source>
</reference>
<protein>
    <submittedName>
        <fullName evidence="1">Uncharacterized protein</fullName>
    </submittedName>
</protein>
<sequence>MATLAVRDSMALWMNNGLLVVELREQFAQFGHTGFHRGMGWIQFSSKELHNLLVQAQKPKALQGNQTSDEEKDF</sequence>
<dbReference type="Proteomes" id="UP000326458">
    <property type="component" value="Unassembled WGS sequence"/>
</dbReference>
<keyword evidence="2" id="KW-1185">Reference proteome</keyword>
<evidence type="ECO:0000313" key="2">
    <source>
        <dbReference type="Proteomes" id="UP000326458"/>
    </source>
</evidence>
<accession>A0A5N3WKR5</accession>
<gene>
    <name evidence="1" type="ORF">FD754_006209</name>
</gene>
<organism evidence="1 2">
    <name type="scientific">Muntiacus muntjak</name>
    <name type="common">Barking deer</name>
    <name type="synonym">Indian muntjac</name>
    <dbReference type="NCBI Taxonomy" id="9888"/>
    <lineage>
        <taxon>Eukaryota</taxon>
        <taxon>Metazoa</taxon>
        <taxon>Chordata</taxon>
        <taxon>Craniata</taxon>
        <taxon>Vertebrata</taxon>
        <taxon>Euteleostomi</taxon>
        <taxon>Mammalia</taxon>
        <taxon>Eutheria</taxon>
        <taxon>Laurasiatheria</taxon>
        <taxon>Artiodactyla</taxon>
        <taxon>Ruminantia</taxon>
        <taxon>Pecora</taxon>
        <taxon>Cervidae</taxon>
        <taxon>Muntiacinae</taxon>
        <taxon>Muntiacus</taxon>
    </lineage>
</organism>
<dbReference type="AlphaFoldDB" id="A0A5N3WKR5"/>
<name>A0A5N3WKR5_MUNMU</name>